<dbReference type="OrthoDB" id="8759244at2"/>
<name>A0A2S9K8C1_9BURK</name>
<comment type="subcellular location">
    <subcellularLocation>
        <location evidence="1">Cell outer membrane</location>
    </subcellularLocation>
</comment>
<feature type="signal peptide" evidence="3">
    <location>
        <begin position="1"/>
        <end position="22"/>
    </location>
</feature>
<organism evidence="5 6">
    <name type="scientific">Malikia granosa</name>
    <dbReference type="NCBI Taxonomy" id="263067"/>
    <lineage>
        <taxon>Bacteria</taxon>
        <taxon>Pseudomonadati</taxon>
        <taxon>Pseudomonadota</taxon>
        <taxon>Betaproteobacteria</taxon>
        <taxon>Burkholderiales</taxon>
        <taxon>Comamonadaceae</taxon>
        <taxon>Malikia</taxon>
    </lineage>
</organism>
<dbReference type="Proteomes" id="UP000238589">
    <property type="component" value="Unassembled WGS sequence"/>
</dbReference>
<dbReference type="RefSeq" id="WP_105747143.1">
    <property type="nucleotide sequence ID" value="NZ_PVLQ01000011.1"/>
</dbReference>
<accession>A0A2S9K8C1</accession>
<proteinExistence type="predicted"/>
<protein>
    <submittedName>
        <fullName evidence="5">Porin family protein</fullName>
    </submittedName>
</protein>
<evidence type="ECO:0000256" key="3">
    <source>
        <dbReference type="SAM" id="SignalP"/>
    </source>
</evidence>
<evidence type="ECO:0000259" key="4">
    <source>
        <dbReference type="Pfam" id="PF13505"/>
    </source>
</evidence>
<evidence type="ECO:0000256" key="1">
    <source>
        <dbReference type="ARBA" id="ARBA00004442"/>
    </source>
</evidence>
<reference evidence="5 6" key="1">
    <citation type="submission" date="2018-03" db="EMBL/GenBank/DDBJ databases">
        <title>Comparative genomics illustrates the genes involved in a hyperalkaliphilic mechanisms of Serpentinomonas isolated from highly-alkaline calcium-rich serpentinized springs.</title>
        <authorList>
            <person name="Suzuki S."/>
            <person name="Ishii S."/>
            <person name="Walworth N."/>
            <person name="Bird L."/>
            <person name="Kuenen J.G."/>
            <person name="Nealson K.H."/>
        </authorList>
    </citation>
    <scope>NUCLEOTIDE SEQUENCE [LARGE SCALE GENOMIC DNA]</scope>
    <source>
        <strain evidence="5 6">P1</strain>
    </source>
</reference>
<dbReference type="GO" id="GO:0009279">
    <property type="term" value="C:cell outer membrane"/>
    <property type="evidence" value="ECO:0007669"/>
    <property type="project" value="UniProtKB-SubCell"/>
</dbReference>
<dbReference type="InterPro" id="IPR027385">
    <property type="entry name" value="Beta-barrel_OMP"/>
</dbReference>
<dbReference type="AlphaFoldDB" id="A0A2S9K8C1"/>
<dbReference type="InterPro" id="IPR011250">
    <property type="entry name" value="OMP/PagP_B-barrel"/>
</dbReference>
<feature type="chain" id="PRO_5015765210" evidence="3">
    <location>
        <begin position="23"/>
        <end position="171"/>
    </location>
</feature>
<dbReference type="EMBL" id="PVLQ01000011">
    <property type="protein sequence ID" value="PRD66681.1"/>
    <property type="molecule type" value="Genomic_DNA"/>
</dbReference>
<dbReference type="Gene3D" id="2.40.160.20">
    <property type="match status" value="1"/>
</dbReference>
<dbReference type="Pfam" id="PF13505">
    <property type="entry name" value="OMP_b-brl"/>
    <property type="match status" value="1"/>
</dbReference>
<sequence>MKLISKTAAIAAMALAAAGAQAQLYGELGYSALDVKGSGISVNLGALTGTVGYDLHPNLAVEGMLAFGVNDDKVNGAKVELEHSYGLFAKPRIMLSPNFELFGRLGYVESKLKASAPGYGSLTDTDGDWAYGLGGNYYFDRNSYLSANYLRFYDKDNVKGDGFTIGVGMRF</sequence>
<keyword evidence="2 3" id="KW-0732">Signal</keyword>
<dbReference type="SUPFAM" id="SSF56925">
    <property type="entry name" value="OMPA-like"/>
    <property type="match status" value="1"/>
</dbReference>
<evidence type="ECO:0000313" key="5">
    <source>
        <dbReference type="EMBL" id="PRD66681.1"/>
    </source>
</evidence>
<gene>
    <name evidence="5" type="ORF">C6P64_03200</name>
</gene>
<keyword evidence="6" id="KW-1185">Reference proteome</keyword>
<evidence type="ECO:0000256" key="2">
    <source>
        <dbReference type="ARBA" id="ARBA00022729"/>
    </source>
</evidence>
<comment type="caution">
    <text evidence="5">The sequence shown here is derived from an EMBL/GenBank/DDBJ whole genome shotgun (WGS) entry which is preliminary data.</text>
</comment>
<feature type="domain" description="Outer membrane protein beta-barrel" evidence="4">
    <location>
        <begin position="9"/>
        <end position="171"/>
    </location>
</feature>
<evidence type="ECO:0000313" key="6">
    <source>
        <dbReference type="Proteomes" id="UP000238589"/>
    </source>
</evidence>